<dbReference type="EMBL" id="OZ037950">
    <property type="protein sequence ID" value="CAL1713799.1"/>
    <property type="molecule type" value="Genomic_DNA"/>
</dbReference>
<organism evidence="2 3">
    <name type="scientific">Somion occarium</name>
    <dbReference type="NCBI Taxonomy" id="3059160"/>
    <lineage>
        <taxon>Eukaryota</taxon>
        <taxon>Fungi</taxon>
        <taxon>Dikarya</taxon>
        <taxon>Basidiomycota</taxon>
        <taxon>Agaricomycotina</taxon>
        <taxon>Agaricomycetes</taxon>
        <taxon>Polyporales</taxon>
        <taxon>Cerrenaceae</taxon>
        <taxon>Somion</taxon>
    </lineage>
</organism>
<dbReference type="Proteomes" id="UP001497453">
    <property type="component" value="Chromosome 7"/>
</dbReference>
<dbReference type="Gene3D" id="3.30.710.10">
    <property type="entry name" value="Potassium Channel Kv1.1, Chain A"/>
    <property type="match status" value="1"/>
</dbReference>
<keyword evidence="3" id="KW-1185">Reference proteome</keyword>
<protein>
    <recommendedName>
        <fullName evidence="4">BTB domain-containing protein</fullName>
    </recommendedName>
</protein>
<name>A0ABP1E4M4_9APHY</name>
<feature type="compositionally biased region" description="Acidic residues" evidence="1">
    <location>
        <begin position="82"/>
        <end position="98"/>
    </location>
</feature>
<feature type="compositionally biased region" description="Polar residues" evidence="1">
    <location>
        <begin position="296"/>
        <end position="316"/>
    </location>
</feature>
<feature type="region of interest" description="Disordered" evidence="1">
    <location>
        <begin position="296"/>
        <end position="321"/>
    </location>
</feature>
<proteinExistence type="predicted"/>
<gene>
    <name evidence="2" type="ORF">GFSPODELE1_LOCUS9487</name>
</gene>
<sequence>MALNSGCTFPPAELQQALACSILNGDFVDTAYHVYSMRLLSGKVGKPRVVYGNSCILNATDYFKRQLSEKFSTGDEVPPETNEYDYDSDSDLEDEEETGSLSDESIEILPTGSSGSNSKGRQETNAAWTIQPTPQATKYSILIPDCAATTWQALLFYIYTGEIRFAPLRSQGEDVRAQARTQHKDTKLEEPPLCSPKSMYRLADKYGFEDLKQRAANDIQSKLTPGGILDEVFSKFSSKYPEVLQAQLDFLHMSGLKSSDFTPLLEAKLNEIIHPDHLHTANVLKYLLQNNSETMKPMKASTSGKGKVSPRSTAIHGTTRPGGRGFQRGYGPFPAIPLRMMTAEVSDTEKTRNLEYILILLLRSSLAVIRFYV</sequence>
<evidence type="ECO:0000313" key="2">
    <source>
        <dbReference type="EMBL" id="CAL1713799.1"/>
    </source>
</evidence>
<accession>A0ABP1E4M4</accession>
<feature type="region of interest" description="Disordered" evidence="1">
    <location>
        <begin position="70"/>
        <end position="126"/>
    </location>
</feature>
<evidence type="ECO:0008006" key="4">
    <source>
        <dbReference type="Google" id="ProtNLM"/>
    </source>
</evidence>
<feature type="compositionally biased region" description="Polar residues" evidence="1">
    <location>
        <begin position="111"/>
        <end position="126"/>
    </location>
</feature>
<evidence type="ECO:0000256" key="1">
    <source>
        <dbReference type="SAM" id="MobiDB-lite"/>
    </source>
</evidence>
<reference evidence="3" key="1">
    <citation type="submission" date="2024-04" db="EMBL/GenBank/DDBJ databases">
        <authorList>
            <person name="Shaw F."/>
            <person name="Minotto A."/>
        </authorList>
    </citation>
    <scope>NUCLEOTIDE SEQUENCE [LARGE SCALE GENOMIC DNA]</scope>
</reference>
<dbReference type="InterPro" id="IPR011333">
    <property type="entry name" value="SKP1/BTB/POZ_sf"/>
</dbReference>
<evidence type="ECO:0000313" key="3">
    <source>
        <dbReference type="Proteomes" id="UP001497453"/>
    </source>
</evidence>